<dbReference type="HOGENOM" id="CLU_002934_0_1_0"/>
<feature type="domain" description="CBM6" evidence="8">
    <location>
        <begin position="463"/>
        <end position="585"/>
    </location>
</feature>
<feature type="signal peptide" evidence="7">
    <location>
        <begin position="1"/>
        <end position="17"/>
    </location>
</feature>
<dbReference type="SMART" id="SM00812">
    <property type="entry name" value="Alpha_L_fucos"/>
    <property type="match status" value="1"/>
</dbReference>
<dbReference type="SUPFAM" id="SSF51445">
    <property type="entry name" value="(Trans)glycosidases"/>
    <property type="match status" value="1"/>
</dbReference>
<dbReference type="PANTHER" id="PTHR10030:SF37">
    <property type="entry name" value="ALPHA-L-FUCOSIDASE-RELATED"/>
    <property type="match status" value="1"/>
</dbReference>
<dbReference type="InterPro" id="IPR017853">
    <property type="entry name" value="GH"/>
</dbReference>
<dbReference type="EMBL" id="CP007139">
    <property type="protein sequence ID" value="AIE85994.1"/>
    <property type="molecule type" value="Genomic_DNA"/>
</dbReference>
<gene>
    <name evidence="9" type="ORF">OP10G_2626</name>
</gene>
<keyword evidence="5 9" id="KW-0378">Hydrolase</keyword>
<protein>
    <recommendedName>
        <fullName evidence="3">alpha-L-fucosidase</fullName>
        <ecNumber evidence="3">3.2.1.51</ecNumber>
    </recommendedName>
</protein>
<evidence type="ECO:0000256" key="7">
    <source>
        <dbReference type="SAM" id="SignalP"/>
    </source>
</evidence>
<dbReference type="PROSITE" id="PS51175">
    <property type="entry name" value="CBM6"/>
    <property type="match status" value="1"/>
</dbReference>
<dbReference type="InterPro" id="IPR000933">
    <property type="entry name" value="Glyco_hydro_29"/>
</dbReference>
<sequence>MSLLPLALLIASAASHAAPQSDPLKETAAQKAARMKWFEEARFGMFIHWGLYSVPAGYWKGRMIPGAGEWIMHEAKIKPEEYEPFRDQFNPVNFDAMKWVKIAKGAGMKYIAITSKHHEGFGMWPSAQGDWNIGHTRFHRDPLKELAAACKKEGLKLCFYHSIMDWHHPDYLPRRAWDTRPVDPTSFPRYVQYMKAQLKELLTNYGPIGIIWFDGQWESTWNHDEGIDLYRYIRSLQPNVIVNDRVDSGNLGPSKTPFTRSVGDYGTPEQTIPANGLPYPWETCMTMNDTWGFHAADHNWKSTETLVRNLIDIASKGGNYLLNVGPTSLGEIPDPSIERLAEVGKWTKANGEALYGTTASPFPRQLPWGRITQRPGKLYLHVFDAGAKGDIELTGLKNHVKGAYLLTNRRQAVSVVNGPNGPVIHLPTPLTDPLATVVVAQIDGPPVVDMPAWTASPDSSGQFVLDASHVTIHGETAQYEPAHKAIGYWTNHTDYLTWNVQVPRAGAYSVEVDLACAPGSEGGIFEVSVGGQAVTGKVPLTGSWDTFIKVNAGTINLPAGKSELKLRPVDFPGLALMNLRSIKLVPTR</sequence>
<keyword evidence="10" id="KW-1185">Reference proteome</keyword>
<dbReference type="GO" id="GO:0030246">
    <property type="term" value="F:carbohydrate binding"/>
    <property type="evidence" value="ECO:0007669"/>
    <property type="project" value="InterPro"/>
</dbReference>
<dbReference type="InterPro" id="IPR008979">
    <property type="entry name" value="Galactose-bd-like_sf"/>
</dbReference>
<dbReference type="PANTHER" id="PTHR10030">
    <property type="entry name" value="ALPHA-L-FUCOSIDASE"/>
    <property type="match status" value="1"/>
</dbReference>
<evidence type="ECO:0000256" key="6">
    <source>
        <dbReference type="ARBA" id="ARBA00023295"/>
    </source>
</evidence>
<evidence type="ECO:0000259" key="8">
    <source>
        <dbReference type="PROSITE" id="PS51175"/>
    </source>
</evidence>
<comment type="function">
    <text evidence="1">Alpha-L-fucosidase is responsible for hydrolyzing the alpha-1,6-linked fucose joined to the reducing-end N-acetylglucosamine of the carbohydrate moieties of glycoproteins.</text>
</comment>
<dbReference type="InterPro" id="IPR057739">
    <property type="entry name" value="Glyco_hydro_29_N"/>
</dbReference>
<dbReference type="OrthoDB" id="107551at2"/>
<dbReference type="RefSeq" id="WP_025225458.1">
    <property type="nucleotide sequence ID" value="NZ_CP007139.1"/>
</dbReference>
<dbReference type="eggNOG" id="COG3669">
    <property type="taxonomic scope" value="Bacteria"/>
</dbReference>
<accession>A0A068NWM6</accession>
<dbReference type="GO" id="GO:0006004">
    <property type="term" value="P:fucose metabolic process"/>
    <property type="evidence" value="ECO:0007669"/>
    <property type="project" value="InterPro"/>
</dbReference>
<reference evidence="9 10" key="1">
    <citation type="journal article" date="2014" name="PLoS ONE">
        <title>The first complete genome sequence of the class fimbriimonadia in the phylum armatimonadetes.</title>
        <authorList>
            <person name="Hu Z.Y."/>
            <person name="Wang Y.Z."/>
            <person name="Im W.T."/>
            <person name="Wang S.Y."/>
            <person name="Zhao G.P."/>
            <person name="Zheng H.J."/>
            <person name="Quan Z.X."/>
        </authorList>
    </citation>
    <scope>NUCLEOTIDE SEQUENCE [LARGE SCALE GENOMIC DNA]</scope>
    <source>
        <strain evidence="9">Gsoil 348</strain>
    </source>
</reference>
<dbReference type="GO" id="GO:0005764">
    <property type="term" value="C:lysosome"/>
    <property type="evidence" value="ECO:0007669"/>
    <property type="project" value="TreeGrafter"/>
</dbReference>
<dbReference type="InterPro" id="IPR005084">
    <property type="entry name" value="CBM6"/>
</dbReference>
<evidence type="ECO:0000256" key="2">
    <source>
        <dbReference type="ARBA" id="ARBA00007951"/>
    </source>
</evidence>
<keyword evidence="6" id="KW-0326">Glycosidase</keyword>
<dbReference type="Proteomes" id="UP000027982">
    <property type="component" value="Chromosome"/>
</dbReference>
<dbReference type="InterPro" id="IPR016286">
    <property type="entry name" value="FUC_metazoa-typ"/>
</dbReference>
<dbReference type="STRING" id="661478.OP10G_2626"/>
<dbReference type="GO" id="GO:0004560">
    <property type="term" value="F:alpha-L-fucosidase activity"/>
    <property type="evidence" value="ECO:0007669"/>
    <property type="project" value="InterPro"/>
</dbReference>
<dbReference type="GO" id="GO:0016139">
    <property type="term" value="P:glycoside catabolic process"/>
    <property type="evidence" value="ECO:0007669"/>
    <property type="project" value="TreeGrafter"/>
</dbReference>
<dbReference type="Gene3D" id="2.60.40.1180">
    <property type="entry name" value="Golgi alpha-mannosidase II"/>
    <property type="match status" value="1"/>
</dbReference>
<dbReference type="AlphaFoldDB" id="A0A068NWM6"/>
<organism evidence="9 10">
    <name type="scientific">Fimbriimonas ginsengisoli Gsoil 348</name>
    <dbReference type="NCBI Taxonomy" id="661478"/>
    <lineage>
        <taxon>Bacteria</taxon>
        <taxon>Bacillati</taxon>
        <taxon>Armatimonadota</taxon>
        <taxon>Fimbriimonadia</taxon>
        <taxon>Fimbriimonadales</taxon>
        <taxon>Fimbriimonadaceae</taxon>
        <taxon>Fimbriimonas</taxon>
    </lineage>
</organism>
<evidence type="ECO:0000256" key="4">
    <source>
        <dbReference type="ARBA" id="ARBA00022729"/>
    </source>
</evidence>
<dbReference type="EC" id="3.2.1.51" evidence="3"/>
<dbReference type="Gene3D" id="2.60.120.260">
    <property type="entry name" value="Galactose-binding domain-like"/>
    <property type="match status" value="1"/>
</dbReference>
<evidence type="ECO:0000256" key="1">
    <source>
        <dbReference type="ARBA" id="ARBA00004071"/>
    </source>
</evidence>
<dbReference type="SUPFAM" id="SSF49785">
    <property type="entry name" value="Galactose-binding domain-like"/>
    <property type="match status" value="1"/>
</dbReference>
<feature type="chain" id="PRO_5001651954" description="alpha-L-fucosidase" evidence="7">
    <location>
        <begin position="18"/>
        <end position="588"/>
    </location>
</feature>
<dbReference type="Pfam" id="PF01120">
    <property type="entry name" value="Alpha_L_fucos"/>
    <property type="match status" value="1"/>
</dbReference>
<dbReference type="InterPro" id="IPR013780">
    <property type="entry name" value="Glyco_hydro_b"/>
</dbReference>
<proteinExistence type="inferred from homology"/>
<dbReference type="Gene3D" id="3.20.20.80">
    <property type="entry name" value="Glycosidases"/>
    <property type="match status" value="1"/>
</dbReference>
<evidence type="ECO:0000313" key="10">
    <source>
        <dbReference type="Proteomes" id="UP000027982"/>
    </source>
</evidence>
<keyword evidence="4 7" id="KW-0732">Signal</keyword>
<evidence type="ECO:0000313" key="9">
    <source>
        <dbReference type="EMBL" id="AIE85994.1"/>
    </source>
</evidence>
<dbReference type="PRINTS" id="PR00741">
    <property type="entry name" value="GLHYDRLASE29"/>
</dbReference>
<evidence type="ECO:0000256" key="5">
    <source>
        <dbReference type="ARBA" id="ARBA00022801"/>
    </source>
</evidence>
<evidence type="ECO:0000256" key="3">
    <source>
        <dbReference type="ARBA" id="ARBA00012662"/>
    </source>
</evidence>
<dbReference type="KEGG" id="fgi:OP10G_2626"/>
<comment type="similarity">
    <text evidence="2">Belongs to the glycosyl hydrolase 29 family.</text>
</comment>
<name>A0A068NWM6_FIMGI</name>
<dbReference type="Pfam" id="PF03422">
    <property type="entry name" value="CBM_6"/>
    <property type="match status" value="1"/>
</dbReference>